<organism evidence="3 4">
    <name type="scientific">Microtetraspora fusca</name>
    <dbReference type="NCBI Taxonomy" id="1997"/>
    <lineage>
        <taxon>Bacteria</taxon>
        <taxon>Bacillati</taxon>
        <taxon>Actinomycetota</taxon>
        <taxon>Actinomycetes</taxon>
        <taxon>Streptosporangiales</taxon>
        <taxon>Streptosporangiaceae</taxon>
        <taxon>Microtetraspora</taxon>
    </lineage>
</organism>
<evidence type="ECO:0000313" key="4">
    <source>
        <dbReference type="Proteomes" id="UP001602119"/>
    </source>
</evidence>
<dbReference type="RefSeq" id="WP_387343520.1">
    <property type="nucleotide sequence ID" value="NZ_JBIAXI010000012.1"/>
</dbReference>
<keyword evidence="2 3" id="KW-0560">Oxidoreductase</keyword>
<dbReference type="Pfam" id="PF00067">
    <property type="entry name" value="p450"/>
    <property type="match status" value="1"/>
</dbReference>
<evidence type="ECO:0000313" key="3">
    <source>
        <dbReference type="EMBL" id="MFF4775313.1"/>
    </source>
</evidence>
<dbReference type="SUPFAM" id="SSF48264">
    <property type="entry name" value="Cytochrome P450"/>
    <property type="match status" value="1"/>
</dbReference>
<accession>A0ABW6VAI6</accession>
<dbReference type="PRINTS" id="PR00359">
    <property type="entry name" value="BP450"/>
</dbReference>
<evidence type="ECO:0000256" key="1">
    <source>
        <dbReference type="ARBA" id="ARBA00010617"/>
    </source>
</evidence>
<keyword evidence="2" id="KW-0408">Iron</keyword>
<dbReference type="PROSITE" id="PS00086">
    <property type="entry name" value="CYTOCHROME_P450"/>
    <property type="match status" value="1"/>
</dbReference>
<name>A0ABW6VAI6_MICFU</name>
<sequence length="399" mass="44642">MTEATTRPVTLPLTRERPFDPPDALGLWRDEDPIRPLAYPDGHQGWLVTGYAAARAILADARFSTRIDLLHTPVAQRAAQFRNTLRRPGFFLRMDPPDHTRYRRLLAGQFTVRRMKALEPRIEEITRDHLDAMERVGAPADLVQAFALPIPSLVICELLGVPYADREKFQRDSSVLLSLNSSVEQVEAAMNDLLDYLDDLVRRKRAEPDDDLVSGLATETDLTDDELTGITTLLLIAGHETTANMLGLGTFALLRNPEQLAAVRDHPEVVDHAVEELLRYLTVIHIGPIRAALEDVEIDGRLIRAGESVTLSVAAANRDPERFPEPDQLDVTRPASGHLTFGHGIHQCLGQQLARTEMRIAYPALLRRFPGLRLAVPAEEVPMRTDMAIYGVHRLPVTW</sequence>
<comment type="similarity">
    <text evidence="1 2">Belongs to the cytochrome P450 family.</text>
</comment>
<dbReference type="InterPro" id="IPR017972">
    <property type="entry name" value="Cyt_P450_CS"/>
</dbReference>
<dbReference type="Proteomes" id="UP001602119">
    <property type="component" value="Unassembled WGS sequence"/>
</dbReference>
<protein>
    <submittedName>
        <fullName evidence="3">Cytochrome P450</fullName>
        <ecNumber evidence="3">1.14.-.-</ecNumber>
    </submittedName>
</protein>
<keyword evidence="2" id="KW-0349">Heme</keyword>
<comment type="caution">
    <text evidence="3">The sequence shown here is derived from an EMBL/GenBank/DDBJ whole genome shotgun (WGS) entry which is preliminary data.</text>
</comment>
<evidence type="ECO:0000256" key="2">
    <source>
        <dbReference type="RuleBase" id="RU000461"/>
    </source>
</evidence>
<dbReference type="GO" id="GO:0016491">
    <property type="term" value="F:oxidoreductase activity"/>
    <property type="evidence" value="ECO:0007669"/>
    <property type="project" value="UniProtKB-KW"/>
</dbReference>
<keyword evidence="4" id="KW-1185">Reference proteome</keyword>
<proteinExistence type="inferred from homology"/>
<keyword evidence="2" id="KW-0503">Monooxygenase</keyword>
<dbReference type="InterPro" id="IPR001128">
    <property type="entry name" value="Cyt_P450"/>
</dbReference>
<dbReference type="PANTHER" id="PTHR46696">
    <property type="entry name" value="P450, PUTATIVE (EUROFUNG)-RELATED"/>
    <property type="match status" value="1"/>
</dbReference>
<dbReference type="PANTHER" id="PTHR46696:SF1">
    <property type="entry name" value="CYTOCHROME P450 YJIB-RELATED"/>
    <property type="match status" value="1"/>
</dbReference>
<dbReference type="Gene3D" id="1.10.630.10">
    <property type="entry name" value="Cytochrome P450"/>
    <property type="match status" value="1"/>
</dbReference>
<dbReference type="EC" id="1.14.-.-" evidence="3"/>
<gene>
    <name evidence="3" type="ORF">ACFY05_20885</name>
</gene>
<reference evidence="3 4" key="1">
    <citation type="submission" date="2024-10" db="EMBL/GenBank/DDBJ databases">
        <title>The Natural Products Discovery Center: Release of the First 8490 Sequenced Strains for Exploring Actinobacteria Biosynthetic Diversity.</title>
        <authorList>
            <person name="Kalkreuter E."/>
            <person name="Kautsar S.A."/>
            <person name="Yang D."/>
            <person name="Bader C.D."/>
            <person name="Teijaro C.N."/>
            <person name="Fluegel L."/>
            <person name="Davis C.M."/>
            <person name="Simpson J.R."/>
            <person name="Lauterbach L."/>
            <person name="Steele A.D."/>
            <person name="Gui C."/>
            <person name="Meng S."/>
            <person name="Li G."/>
            <person name="Viehrig K."/>
            <person name="Ye F."/>
            <person name="Su P."/>
            <person name="Kiefer A.F."/>
            <person name="Nichols A."/>
            <person name="Cepeda A.J."/>
            <person name="Yan W."/>
            <person name="Fan B."/>
            <person name="Jiang Y."/>
            <person name="Adhikari A."/>
            <person name="Zheng C.-J."/>
            <person name="Schuster L."/>
            <person name="Cowan T.M."/>
            <person name="Smanski M.J."/>
            <person name="Chevrette M.G."/>
            <person name="De Carvalho L.P.S."/>
            <person name="Shen B."/>
        </authorList>
    </citation>
    <scope>NUCLEOTIDE SEQUENCE [LARGE SCALE GENOMIC DNA]</scope>
    <source>
        <strain evidence="3 4">NPDC001281</strain>
    </source>
</reference>
<keyword evidence="2" id="KW-0479">Metal-binding</keyword>
<dbReference type="PRINTS" id="PR00385">
    <property type="entry name" value="P450"/>
</dbReference>
<dbReference type="InterPro" id="IPR036396">
    <property type="entry name" value="Cyt_P450_sf"/>
</dbReference>
<dbReference type="EMBL" id="JBIAXI010000012">
    <property type="protein sequence ID" value="MFF4775313.1"/>
    <property type="molecule type" value="Genomic_DNA"/>
</dbReference>
<dbReference type="CDD" id="cd11030">
    <property type="entry name" value="CYP105-like"/>
    <property type="match status" value="1"/>
</dbReference>
<dbReference type="InterPro" id="IPR002397">
    <property type="entry name" value="Cyt_P450_B"/>
</dbReference>